<protein>
    <submittedName>
        <fullName evidence="1">Membrane protein</fullName>
    </submittedName>
</protein>
<proteinExistence type="predicted"/>
<name>A0A379SM60_SALER</name>
<dbReference type="Proteomes" id="UP000255443">
    <property type="component" value="Unassembled WGS sequence"/>
</dbReference>
<gene>
    <name evidence="1" type="primary">yohD_1</name>
    <name evidence="1" type="ORF">NCTC7303_02334</name>
</gene>
<accession>A0A379SM60</accession>
<dbReference type="AlphaFoldDB" id="A0A379SM60"/>
<evidence type="ECO:0000313" key="2">
    <source>
        <dbReference type="Proteomes" id="UP000255443"/>
    </source>
</evidence>
<reference evidence="1 2" key="1">
    <citation type="submission" date="2018-06" db="EMBL/GenBank/DDBJ databases">
        <authorList>
            <consortium name="Pathogen Informatics"/>
            <person name="Doyle S."/>
        </authorList>
    </citation>
    <scope>NUCLEOTIDE SEQUENCE [LARGE SCALE GENOMIC DNA]</scope>
    <source>
        <strain evidence="1 2">NCTC7303</strain>
    </source>
</reference>
<sequence>MDINTLITHYGYAALVIGSMAEGETVTLLGGVAAHQGLLKFPL</sequence>
<evidence type="ECO:0000313" key="1">
    <source>
        <dbReference type="EMBL" id="SUG30126.1"/>
    </source>
</evidence>
<organism evidence="1 2">
    <name type="scientific">Salmonella enterica subsp. arizonae</name>
    <dbReference type="NCBI Taxonomy" id="59203"/>
    <lineage>
        <taxon>Bacteria</taxon>
        <taxon>Pseudomonadati</taxon>
        <taxon>Pseudomonadota</taxon>
        <taxon>Gammaproteobacteria</taxon>
        <taxon>Enterobacterales</taxon>
        <taxon>Enterobacteriaceae</taxon>
        <taxon>Salmonella</taxon>
    </lineage>
</organism>
<dbReference type="EMBL" id="UGXC01000002">
    <property type="protein sequence ID" value="SUG30126.1"/>
    <property type="molecule type" value="Genomic_DNA"/>
</dbReference>